<keyword evidence="4" id="KW-0732">Signal</keyword>
<evidence type="ECO:0000256" key="4">
    <source>
        <dbReference type="ARBA" id="ARBA00022729"/>
    </source>
</evidence>
<dbReference type="GO" id="GO:0030424">
    <property type="term" value="C:axon"/>
    <property type="evidence" value="ECO:0007669"/>
    <property type="project" value="TreeGrafter"/>
</dbReference>
<dbReference type="InterPro" id="IPR003598">
    <property type="entry name" value="Ig_sub2"/>
</dbReference>
<dbReference type="InParanoid" id="I3M8I4"/>
<evidence type="ECO:0000256" key="7">
    <source>
        <dbReference type="ARBA" id="ARBA00023319"/>
    </source>
</evidence>
<comment type="subcellular location">
    <subcellularLocation>
        <location evidence="1">Cytoplasm</location>
    </subcellularLocation>
</comment>
<dbReference type="CDD" id="cd05747">
    <property type="entry name" value="IgI_Titin_like"/>
    <property type="match status" value="1"/>
</dbReference>
<evidence type="ECO:0000256" key="3">
    <source>
        <dbReference type="ARBA" id="ARBA00022490"/>
    </source>
</evidence>
<dbReference type="FunFam" id="2.60.40.10:FF:001476">
    <property type="entry name" value="titin isoform X1"/>
    <property type="match status" value="1"/>
</dbReference>
<feature type="compositionally biased region" description="Low complexity" evidence="8">
    <location>
        <begin position="165"/>
        <end position="175"/>
    </location>
</feature>
<evidence type="ECO:0000256" key="1">
    <source>
        <dbReference type="ARBA" id="ARBA00004496"/>
    </source>
</evidence>
<dbReference type="GO" id="GO:0005886">
    <property type="term" value="C:plasma membrane"/>
    <property type="evidence" value="ECO:0007669"/>
    <property type="project" value="TreeGrafter"/>
</dbReference>
<feature type="compositionally biased region" description="Polar residues" evidence="8">
    <location>
        <begin position="296"/>
        <end position="322"/>
    </location>
</feature>
<comment type="similarity">
    <text evidence="2">Belongs to the protein kinase superfamily. CAMK Ser/Thr protein kinase family.</text>
</comment>
<reference evidence="10" key="2">
    <citation type="submission" date="2025-08" db="UniProtKB">
        <authorList>
            <consortium name="Ensembl"/>
        </authorList>
    </citation>
    <scope>IDENTIFICATION</scope>
</reference>
<dbReference type="GO" id="GO:0007156">
    <property type="term" value="P:homophilic cell adhesion via plasma membrane adhesion molecules"/>
    <property type="evidence" value="ECO:0007669"/>
    <property type="project" value="TreeGrafter"/>
</dbReference>
<keyword evidence="3" id="KW-0963">Cytoplasm</keyword>
<sequence>MKSTALEEKSLEEKSTTRKIKTTLAARILTKPRSITVYEGESARFSCDTDGEPVPTVTWLRGGQVISTSARHQVTTAKYKSTFEISSVQASDEGSYSVLVENSEGKQEAQFTLTVQKARVTEKAVTSPPRVKSPEPRVKSPEAVKSPKRVKSPEPVTSHPKAVSPTETKPTPTEKVQQLPVSAPPKITRFLKAEASKDVAKLTCAVESSVLSAKEVTWYKDGKKLKENGHFQFHYSADGTYELKIHNLTESDCGEYVCEISGEGGTSKTNFQFTGQAFKSIHEQVSSISETKKSAQKTAESTETKISAQKTAESTETKLSAQKTTESTETKKTEPKAPEPISSKPVIVTGLQDTTISSDSVAKLTVKATGEPQPTVTWTKDGKAITQGVKYKLSEDKGVFLLEIHKTETSDSGLYTCTITNSVGSVSSSCKLTIKAVKDTEAQKVSTQKTSEITSQKKAVVQEEISEKSLTSEEIKVSEVKSKEKLAFKEEESKVLISEEVKKSAAASLEKSIVHEEITKTSQASEEISTHAEIKAFSTQMSIADGQKVTLKANIAGATDVKWVLNGRELANSEEYRYGVSGSDQTLTIKQASHRDEGILTCIGKTSQGIVKCQYDLILSKELSDAPAFISQPRSQNVNEGQDVLFTCEISGEPSPEIEWFKNNLPISISSNISVNRSRNVYTLEIRNASVSDSGKYTIKAKNFRGQCSATASLTVLPLVEEPSREVVLRTSGDTSLQGSFSSQSVQMSASKQEASFSSFSSSSASSMTEMKFASMSAQSMSSMQESFIEMSSSSFMGKSSMTQLESSTSRMLKAGGRGIPPKIEALPSDISIDEGKVLTVACAFTGEPTPEITWSCGGRKIQNQEQQGRFHIENTDDLTTLIIMDVQKQDGGLYTLSLGNEFGSDSATVNINIRSI</sequence>
<evidence type="ECO:0000256" key="6">
    <source>
        <dbReference type="ARBA" id="ARBA00023157"/>
    </source>
</evidence>
<keyword evidence="11" id="KW-1185">Reference proteome</keyword>
<dbReference type="PANTHER" id="PTHR45080">
    <property type="entry name" value="CONTACTIN 5"/>
    <property type="match status" value="1"/>
</dbReference>
<organism evidence="10 11">
    <name type="scientific">Ictidomys tridecemlineatus</name>
    <name type="common">Thirteen-lined ground squirrel</name>
    <name type="synonym">Spermophilus tridecemlineatus</name>
    <dbReference type="NCBI Taxonomy" id="43179"/>
    <lineage>
        <taxon>Eukaryota</taxon>
        <taxon>Metazoa</taxon>
        <taxon>Chordata</taxon>
        <taxon>Craniata</taxon>
        <taxon>Vertebrata</taxon>
        <taxon>Euteleostomi</taxon>
        <taxon>Mammalia</taxon>
        <taxon>Eutheria</taxon>
        <taxon>Euarchontoglires</taxon>
        <taxon>Glires</taxon>
        <taxon>Rodentia</taxon>
        <taxon>Sciuromorpha</taxon>
        <taxon>Sciuridae</taxon>
        <taxon>Xerinae</taxon>
        <taxon>Marmotini</taxon>
        <taxon>Ictidomys</taxon>
    </lineage>
</organism>
<evidence type="ECO:0000256" key="8">
    <source>
        <dbReference type="SAM" id="MobiDB-lite"/>
    </source>
</evidence>
<reference evidence="10" key="3">
    <citation type="submission" date="2025-09" db="UniProtKB">
        <authorList>
            <consortium name="Ensembl"/>
        </authorList>
    </citation>
    <scope>IDENTIFICATION</scope>
</reference>
<dbReference type="FunFam" id="2.60.40.10:FF:000345">
    <property type="entry name" value="Muscle M-line assembly protein unc-89"/>
    <property type="match status" value="1"/>
</dbReference>
<feature type="domain" description="Ig-like" evidence="9">
    <location>
        <begin position="345"/>
        <end position="433"/>
    </location>
</feature>
<dbReference type="FunFam" id="2.60.40.10:FF:001327">
    <property type="entry name" value="titin isoform X1"/>
    <property type="match status" value="1"/>
</dbReference>
<dbReference type="GO" id="GO:0043025">
    <property type="term" value="C:neuronal cell body"/>
    <property type="evidence" value="ECO:0007669"/>
    <property type="project" value="TreeGrafter"/>
</dbReference>
<dbReference type="FunFam" id="2.60.40.10:FF:001579">
    <property type="entry name" value="Titin a"/>
    <property type="match status" value="1"/>
</dbReference>
<evidence type="ECO:0000313" key="11">
    <source>
        <dbReference type="Proteomes" id="UP000005215"/>
    </source>
</evidence>
<name>I3M8I4_ICTTR</name>
<dbReference type="GO" id="GO:0030017">
    <property type="term" value="C:sarcomere"/>
    <property type="evidence" value="ECO:0007669"/>
    <property type="project" value="UniProtKB-ARBA"/>
</dbReference>
<dbReference type="Gene3D" id="2.60.40.10">
    <property type="entry name" value="Immunoglobulins"/>
    <property type="match status" value="6"/>
</dbReference>
<feature type="domain" description="Ig-like" evidence="9">
    <location>
        <begin position="822"/>
        <end position="913"/>
    </location>
</feature>
<proteinExistence type="inferred from homology"/>
<feature type="region of interest" description="Disordered" evidence="8">
    <location>
        <begin position="121"/>
        <end position="181"/>
    </location>
</feature>
<dbReference type="GeneTree" id="ENSGT01110000267173"/>
<dbReference type="HOGENOM" id="CLU_000001_0_0_1"/>
<feature type="domain" description="Ig-like" evidence="9">
    <location>
        <begin position="185"/>
        <end position="274"/>
    </location>
</feature>
<feature type="region of interest" description="Disordered" evidence="8">
    <location>
        <begin position="291"/>
        <end position="343"/>
    </location>
</feature>
<dbReference type="InterPro" id="IPR007110">
    <property type="entry name" value="Ig-like_dom"/>
</dbReference>
<dbReference type="Pfam" id="PF07679">
    <property type="entry name" value="I-set"/>
    <property type="match status" value="6"/>
</dbReference>
<reference evidence="11" key="1">
    <citation type="submission" date="2011-11" db="EMBL/GenBank/DDBJ databases">
        <title>The Draft Genome of Spermophilus tridecemlineatus.</title>
        <authorList>
            <consortium name="The Broad Institute Genome Assembly &amp; Analysis Group"/>
            <consortium name="Computational R&amp;D Group"/>
            <consortium name="and Sequencing Platform"/>
            <person name="Di Palma F."/>
            <person name="Alfoldi J."/>
            <person name="Johnson J."/>
            <person name="Berlin A."/>
            <person name="Gnerre S."/>
            <person name="Jaffe D."/>
            <person name="MacCallum I."/>
            <person name="Young S."/>
            <person name="Walker B.J."/>
            <person name="Lindblad-Toh K."/>
        </authorList>
    </citation>
    <scope>NUCLEOTIDE SEQUENCE [LARGE SCALE GENOMIC DNA]</scope>
</reference>
<dbReference type="GO" id="GO:0050808">
    <property type="term" value="P:synapse organization"/>
    <property type="evidence" value="ECO:0007669"/>
    <property type="project" value="TreeGrafter"/>
</dbReference>
<feature type="domain" description="Ig-like" evidence="9">
    <location>
        <begin position="627"/>
        <end position="715"/>
    </location>
</feature>
<evidence type="ECO:0000256" key="5">
    <source>
        <dbReference type="ARBA" id="ARBA00022737"/>
    </source>
</evidence>
<feature type="compositionally biased region" description="Basic and acidic residues" evidence="8">
    <location>
        <begin position="326"/>
        <end position="337"/>
    </location>
</feature>
<protein>
    <recommendedName>
        <fullName evidence="9">Ig-like domain-containing protein</fullName>
    </recommendedName>
</protein>
<dbReference type="PANTHER" id="PTHR45080:SF8">
    <property type="entry name" value="IG-LIKE DOMAIN-CONTAINING PROTEIN"/>
    <property type="match status" value="1"/>
</dbReference>
<dbReference type="InterPro" id="IPR013783">
    <property type="entry name" value="Ig-like_fold"/>
</dbReference>
<dbReference type="InterPro" id="IPR036179">
    <property type="entry name" value="Ig-like_dom_sf"/>
</dbReference>
<dbReference type="InterPro" id="IPR050958">
    <property type="entry name" value="Cell_Adh-Cytoskel_Orgn"/>
</dbReference>
<dbReference type="InterPro" id="IPR003599">
    <property type="entry name" value="Ig_sub"/>
</dbReference>
<keyword evidence="5" id="KW-0677">Repeat</keyword>
<dbReference type="EMBL" id="AGTP01035640">
    <property type="status" value="NOT_ANNOTATED_CDS"/>
    <property type="molecule type" value="Genomic_DNA"/>
</dbReference>
<dbReference type="CDD" id="cd00096">
    <property type="entry name" value="Ig"/>
    <property type="match status" value="1"/>
</dbReference>
<evidence type="ECO:0000256" key="2">
    <source>
        <dbReference type="ARBA" id="ARBA00006692"/>
    </source>
</evidence>
<keyword evidence="7" id="KW-0393">Immunoglobulin domain</keyword>
<accession>I3M8I4</accession>
<dbReference type="SMART" id="SM00409">
    <property type="entry name" value="IG"/>
    <property type="match status" value="6"/>
</dbReference>
<dbReference type="Ensembl" id="ENSSTOT00000006776.3">
    <property type="protein sequence ID" value="ENSSTOP00000006060.3"/>
    <property type="gene ID" value="ENSSTOG00000006208.3"/>
</dbReference>
<dbReference type="SMART" id="SM00408">
    <property type="entry name" value="IGc2"/>
    <property type="match status" value="6"/>
</dbReference>
<evidence type="ECO:0000259" key="9">
    <source>
        <dbReference type="PROSITE" id="PS50835"/>
    </source>
</evidence>
<feature type="compositionally biased region" description="Basic and acidic residues" evidence="8">
    <location>
        <begin position="132"/>
        <end position="142"/>
    </location>
</feature>
<dbReference type="SUPFAM" id="SSF48726">
    <property type="entry name" value="Immunoglobulin"/>
    <property type="match status" value="6"/>
</dbReference>
<dbReference type="STRING" id="43179.ENSSTOP00000006060"/>
<feature type="domain" description="Ig-like" evidence="9">
    <location>
        <begin position="26"/>
        <end position="114"/>
    </location>
</feature>
<dbReference type="InterPro" id="IPR013098">
    <property type="entry name" value="Ig_I-set"/>
</dbReference>
<evidence type="ECO:0000313" key="10">
    <source>
        <dbReference type="Ensembl" id="ENSSTOP00000006060.3"/>
    </source>
</evidence>
<dbReference type="GO" id="GO:0008046">
    <property type="term" value="F:axon guidance receptor activity"/>
    <property type="evidence" value="ECO:0007669"/>
    <property type="project" value="TreeGrafter"/>
</dbReference>
<dbReference type="FunFam" id="2.60.40.10:FF:001190">
    <property type="entry name" value="Titin b"/>
    <property type="match status" value="1"/>
</dbReference>
<dbReference type="PROSITE" id="PS50835">
    <property type="entry name" value="IG_LIKE"/>
    <property type="match status" value="5"/>
</dbReference>
<dbReference type="AlphaFoldDB" id="I3M8I4"/>
<dbReference type="Proteomes" id="UP000005215">
    <property type="component" value="Unassembled WGS sequence"/>
</dbReference>
<dbReference type="FunFam" id="2.60.40.10:FF:001477">
    <property type="entry name" value="Titin b"/>
    <property type="match status" value="1"/>
</dbReference>
<keyword evidence="6" id="KW-1015">Disulfide bond</keyword>